<dbReference type="RefSeq" id="WP_213435347.1">
    <property type="nucleotide sequence ID" value="NZ_AP024545.1"/>
</dbReference>
<protein>
    <recommendedName>
        <fullName evidence="3">HEAT repeat domain-containing protein</fullName>
    </recommendedName>
</protein>
<dbReference type="InterPro" id="IPR016024">
    <property type="entry name" value="ARM-type_fold"/>
</dbReference>
<name>A0ABM7Q293_9GAMM</name>
<dbReference type="EMBL" id="AP024545">
    <property type="protein sequence ID" value="BCT91336.1"/>
    <property type="molecule type" value="Genomic_DNA"/>
</dbReference>
<dbReference type="Proteomes" id="UP000681317">
    <property type="component" value="Chromosome"/>
</dbReference>
<dbReference type="InterPro" id="IPR011989">
    <property type="entry name" value="ARM-like"/>
</dbReference>
<evidence type="ECO:0000313" key="1">
    <source>
        <dbReference type="EMBL" id="BCT91336.1"/>
    </source>
</evidence>
<keyword evidence="2" id="KW-1185">Reference proteome</keyword>
<accession>A0ABM7Q293</accession>
<gene>
    <name evidence="1" type="ORF">LYSCAS_03600</name>
</gene>
<reference evidence="1 2" key="1">
    <citation type="submission" date="2021-03" db="EMBL/GenBank/DDBJ databases">
        <title>Complete Genome Sequences of Two Lysobacter Strains Isolated from Sea Water (Lysobacter caseinilyticus) and Soil (Lysobacter helvus) in South Korea.</title>
        <authorList>
            <person name="Watanabe Y."/>
            <person name="Arakawa K."/>
        </authorList>
    </citation>
    <scope>NUCLEOTIDE SEQUENCE [LARGE SCALE GENOMIC DNA]</scope>
    <source>
        <strain evidence="1 2">KVB24</strain>
    </source>
</reference>
<dbReference type="Gene3D" id="1.25.10.10">
    <property type="entry name" value="Leucine-rich Repeat Variant"/>
    <property type="match status" value="1"/>
</dbReference>
<organism evidence="1 2">
    <name type="scientific">Noviluteimonas caseinilytica</name>
    <dbReference type="NCBI Taxonomy" id="2675101"/>
    <lineage>
        <taxon>Bacteria</taxon>
        <taxon>Pseudomonadati</taxon>
        <taxon>Pseudomonadota</taxon>
        <taxon>Gammaproteobacteria</taxon>
        <taxon>Lysobacterales</taxon>
        <taxon>Lysobacteraceae</taxon>
        <taxon>Noviluteimonas</taxon>
    </lineage>
</organism>
<dbReference type="SUPFAM" id="SSF48371">
    <property type="entry name" value="ARM repeat"/>
    <property type="match status" value="1"/>
</dbReference>
<dbReference type="Pfam" id="PF13646">
    <property type="entry name" value="HEAT_2"/>
    <property type="match status" value="1"/>
</dbReference>
<sequence>MPPDLKQREHDGRVVDAALAAFDKPNLYALCEADMTPDFIAWMLQLFETVRDPIVKLHVGGKLVGPWTRRHPEIEAALVHAFLREAENPDPLTGHDSMLWGFGSDLQRFVRRKSPFLSTYLAIASNPRYGAARQMFVVLLGRFDAAAVEDTLVPLLEDQDVQGHAALALRRAPSPRALPALTALARNAPHKWMRKHAEGAIQAIEKLAAKQAASRPG</sequence>
<evidence type="ECO:0000313" key="2">
    <source>
        <dbReference type="Proteomes" id="UP000681317"/>
    </source>
</evidence>
<proteinExistence type="predicted"/>
<evidence type="ECO:0008006" key="3">
    <source>
        <dbReference type="Google" id="ProtNLM"/>
    </source>
</evidence>